<feature type="transmembrane region" description="Helical" evidence="5">
    <location>
        <begin position="305"/>
        <end position="325"/>
    </location>
</feature>
<evidence type="ECO:0000313" key="9">
    <source>
        <dbReference type="EnsemblMetazoa" id="CLYHEMP025387.1"/>
    </source>
</evidence>
<dbReference type="GO" id="GO:0004888">
    <property type="term" value="F:transmembrane signaling receptor activity"/>
    <property type="evidence" value="ECO:0007669"/>
    <property type="project" value="InterPro"/>
</dbReference>
<dbReference type="InterPro" id="IPR018000">
    <property type="entry name" value="Neurotransmitter_ion_chnl_CS"/>
</dbReference>
<dbReference type="AlphaFoldDB" id="A0A7M5XM64"/>
<evidence type="ECO:0000256" key="6">
    <source>
        <dbReference type="SAM" id="MobiDB-lite"/>
    </source>
</evidence>
<keyword evidence="4 5" id="KW-0472">Membrane</keyword>
<keyword evidence="5" id="KW-0407">Ion channel</keyword>
<dbReference type="PRINTS" id="PR00252">
    <property type="entry name" value="NRIONCHANNEL"/>
</dbReference>
<dbReference type="InterPro" id="IPR038050">
    <property type="entry name" value="Neuro_actylchol_rec"/>
</dbReference>
<dbReference type="GO" id="GO:0005230">
    <property type="term" value="F:extracellular ligand-gated monoatomic ion channel activity"/>
    <property type="evidence" value="ECO:0007669"/>
    <property type="project" value="InterPro"/>
</dbReference>
<dbReference type="Pfam" id="PF02932">
    <property type="entry name" value="Neur_chan_memb"/>
    <property type="match status" value="1"/>
</dbReference>
<evidence type="ECO:0000256" key="2">
    <source>
        <dbReference type="ARBA" id="ARBA00022692"/>
    </source>
</evidence>
<evidence type="ECO:0000256" key="3">
    <source>
        <dbReference type="ARBA" id="ARBA00022989"/>
    </source>
</evidence>
<dbReference type="InterPro" id="IPR006029">
    <property type="entry name" value="Neurotrans-gated_channel_TM"/>
</dbReference>
<dbReference type="Pfam" id="PF02931">
    <property type="entry name" value="Neur_chan_LBD"/>
    <property type="match status" value="1"/>
</dbReference>
<dbReference type="CDD" id="cd19051">
    <property type="entry name" value="LGIC_TM_cation"/>
    <property type="match status" value="1"/>
</dbReference>
<organism evidence="9 10">
    <name type="scientific">Clytia hemisphaerica</name>
    <dbReference type="NCBI Taxonomy" id="252671"/>
    <lineage>
        <taxon>Eukaryota</taxon>
        <taxon>Metazoa</taxon>
        <taxon>Cnidaria</taxon>
        <taxon>Hydrozoa</taxon>
        <taxon>Hydroidolina</taxon>
        <taxon>Leptothecata</taxon>
        <taxon>Obeliida</taxon>
        <taxon>Clytiidae</taxon>
        <taxon>Clytia</taxon>
    </lineage>
</organism>
<dbReference type="EnsemblMetazoa" id="CLYHEMT025387.1">
    <property type="protein sequence ID" value="CLYHEMP025387.1"/>
    <property type="gene ID" value="CLYHEMG025387"/>
</dbReference>
<comment type="similarity">
    <text evidence="5">Belongs to the ligand-gated ion channel (TC 1.A.9) family.</text>
</comment>
<dbReference type="Gene3D" id="2.70.170.10">
    <property type="entry name" value="Neurotransmitter-gated ion-channel ligand-binding domain"/>
    <property type="match status" value="1"/>
</dbReference>
<feature type="transmembrane region" description="Helical" evidence="5">
    <location>
        <begin position="612"/>
        <end position="630"/>
    </location>
</feature>
<dbReference type="InterPro" id="IPR006202">
    <property type="entry name" value="Neur_chan_lig-bd"/>
</dbReference>
<feature type="domain" description="Neurotransmitter-gated ion-channel ligand-binding" evidence="7">
    <location>
        <begin position="38"/>
        <end position="240"/>
    </location>
</feature>
<dbReference type="InterPro" id="IPR036734">
    <property type="entry name" value="Neur_chan_lig-bd_sf"/>
</dbReference>
<comment type="subcellular location">
    <subcellularLocation>
        <location evidence="1">Membrane</location>
        <topology evidence="1">Multi-pass membrane protein</topology>
    </subcellularLocation>
</comment>
<evidence type="ECO:0000259" key="8">
    <source>
        <dbReference type="Pfam" id="PF02932"/>
    </source>
</evidence>
<keyword evidence="3 5" id="KW-1133">Transmembrane helix</keyword>
<keyword evidence="10" id="KW-1185">Reference proteome</keyword>
<dbReference type="InterPro" id="IPR006201">
    <property type="entry name" value="Neur_channel"/>
</dbReference>
<proteinExistence type="inferred from homology"/>
<feature type="signal peptide" evidence="5">
    <location>
        <begin position="1"/>
        <end position="22"/>
    </location>
</feature>
<keyword evidence="2 5" id="KW-0812">Transmembrane</keyword>
<dbReference type="GeneID" id="136811571"/>
<sequence length="632" mass="72419">MLHWNFLKRLLLVAMVVTSGRCKVIKTEEFKLRQNWPADYDVDARPIRDHSQPVRVKFGVAIGQITEVNTKAETFAVNLFLRQFWKDEYLSWNVTQYGGLNSTNISPEKIWLPDIVLQNNADNESELRGNLDKLTKKVIISSDGQVKWLSIAVLQSVCPMDVTYFPFDEQKCSLKFASWTHDGLKIDIVPENETVDLKPYTPHSEWEMVSTVQRRTVEYYPCCDTPFPVLNIDITIRRRPLFQVIHLIVPMVLVGLLTLFSFNIPARSGERISYGVTLLLAMTLFMLLLSEMIPAAADALSKLGIFFNVLIIEMVVMIFAMCYVARMYHKTSGDKPIPRWMRKYVFEYFSYKLRIRDRGVEKRKEFYPTEIVVGGDGELSPKTKEYIEKQSVDQNVTEKKIPNGNSRNPLVNKGNPLLKKVLASKESNSILSETIDNHVANGNVHENTQEDQGPKEERSTTQDGSVVGQEDEAIPLKNSEIVQEVRSNFSGKDGDEPILQIENAVRKNSSNQPEVLGQTKTSGFKSIGLSVINKKKQAETTETENTDEKPAAEKQPSVPKSNKWMSFRTVGCTVTNLMKRKNELMIKKLNAERREKRFFYEWRICAQTMDRLCFILFAVIFVLTTIVIFYDF</sequence>
<feature type="transmembrane region" description="Helical" evidence="5">
    <location>
        <begin position="241"/>
        <end position="260"/>
    </location>
</feature>
<feature type="region of interest" description="Disordered" evidence="6">
    <location>
        <begin position="435"/>
        <end position="478"/>
    </location>
</feature>
<dbReference type="SUPFAM" id="SSF63712">
    <property type="entry name" value="Nicotinic receptor ligand binding domain-like"/>
    <property type="match status" value="1"/>
</dbReference>
<dbReference type="PROSITE" id="PS00236">
    <property type="entry name" value="NEUROTR_ION_CHANNEL"/>
    <property type="match status" value="1"/>
</dbReference>
<feature type="region of interest" description="Disordered" evidence="6">
    <location>
        <begin position="536"/>
        <end position="559"/>
    </location>
</feature>
<evidence type="ECO:0000256" key="1">
    <source>
        <dbReference type="ARBA" id="ARBA00004141"/>
    </source>
</evidence>
<dbReference type="RefSeq" id="XP_066924296.1">
    <property type="nucleotide sequence ID" value="XM_067068195.1"/>
</dbReference>
<dbReference type="InterPro" id="IPR036719">
    <property type="entry name" value="Neuro-gated_channel_TM_sf"/>
</dbReference>
<accession>A0A7M5XM64</accession>
<dbReference type="Gene3D" id="1.20.58.390">
    <property type="entry name" value="Neurotransmitter-gated ion-channel transmembrane domain"/>
    <property type="match status" value="2"/>
</dbReference>
<dbReference type="OrthoDB" id="5975154at2759"/>
<evidence type="ECO:0000256" key="5">
    <source>
        <dbReference type="RuleBase" id="RU000687"/>
    </source>
</evidence>
<dbReference type="PANTHER" id="PTHR18945">
    <property type="entry name" value="NEUROTRANSMITTER GATED ION CHANNEL"/>
    <property type="match status" value="1"/>
</dbReference>
<keyword evidence="5" id="KW-0732">Signal</keyword>
<feature type="domain" description="Neurotransmitter-gated ion-channel transmembrane" evidence="8">
    <location>
        <begin position="247"/>
        <end position="629"/>
    </location>
</feature>
<evidence type="ECO:0000259" key="7">
    <source>
        <dbReference type="Pfam" id="PF02931"/>
    </source>
</evidence>
<feature type="chain" id="PRO_5029945903" evidence="5">
    <location>
        <begin position="23"/>
        <end position="632"/>
    </location>
</feature>
<dbReference type="Proteomes" id="UP000594262">
    <property type="component" value="Unplaced"/>
</dbReference>
<reference evidence="9" key="1">
    <citation type="submission" date="2021-01" db="UniProtKB">
        <authorList>
            <consortium name="EnsemblMetazoa"/>
        </authorList>
    </citation>
    <scope>IDENTIFICATION</scope>
</reference>
<evidence type="ECO:0000256" key="4">
    <source>
        <dbReference type="ARBA" id="ARBA00023136"/>
    </source>
</evidence>
<keyword evidence="5" id="KW-0813">Transport</keyword>
<dbReference type="FunFam" id="2.70.170.10:FF:000030">
    <property type="entry name" value="AcetylCholine Receptor"/>
    <property type="match status" value="1"/>
</dbReference>
<dbReference type="SUPFAM" id="SSF90112">
    <property type="entry name" value="Neurotransmitter-gated ion-channel transmembrane pore"/>
    <property type="match status" value="1"/>
</dbReference>
<feature type="transmembrane region" description="Helical" evidence="5">
    <location>
        <begin position="272"/>
        <end position="293"/>
    </location>
</feature>
<dbReference type="GO" id="GO:0016020">
    <property type="term" value="C:membrane"/>
    <property type="evidence" value="ECO:0007669"/>
    <property type="project" value="UniProtKB-SubCell"/>
</dbReference>
<evidence type="ECO:0000313" key="10">
    <source>
        <dbReference type="Proteomes" id="UP000594262"/>
    </source>
</evidence>
<keyword evidence="5" id="KW-0406">Ion transport</keyword>
<name>A0A7M5XM64_9CNID</name>
<protein>
    <submittedName>
        <fullName evidence="9">Uncharacterized protein</fullName>
    </submittedName>
</protein>
<dbReference type="CDD" id="cd18997">
    <property type="entry name" value="LGIC_ECD_nAChR"/>
    <property type="match status" value="1"/>
</dbReference>